<proteinExistence type="predicted"/>
<accession>A0A0E9V750</accession>
<reference evidence="1" key="2">
    <citation type="journal article" date="2015" name="Fish Shellfish Immunol.">
        <title>Early steps in the European eel (Anguilla anguilla)-Vibrio vulnificus interaction in the gills: Role of the RtxA13 toxin.</title>
        <authorList>
            <person name="Callol A."/>
            <person name="Pajuelo D."/>
            <person name="Ebbesson L."/>
            <person name="Teles M."/>
            <person name="MacKenzie S."/>
            <person name="Amaro C."/>
        </authorList>
    </citation>
    <scope>NUCLEOTIDE SEQUENCE</scope>
</reference>
<name>A0A0E9V750_ANGAN</name>
<protein>
    <submittedName>
        <fullName evidence="1">Uncharacterized protein</fullName>
    </submittedName>
</protein>
<reference evidence="1" key="1">
    <citation type="submission" date="2014-11" db="EMBL/GenBank/DDBJ databases">
        <authorList>
            <person name="Amaro Gonzalez C."/>
        </authorList>
    </citation>
    <scope>NUCLEOTIDE SEQUENCE</scope>
</reference>
<evidence type="ECO:0000313" key="1">
    <source>
        <dbReference type="EMBL" id="JAH73265.1"/>
    </source>
</evidence>
<dbReference type="AlphaFoldDB" id="A0A0E9V750"/>
<dbReference type="EMBL" id="GBXM01035312">
    <property type="protein sequence ID" value="JAH73265.1"/>
    <property type="molecule type" value="Transcribed_RNA"/>
</dbReference>
<organism evidence="1">
    <name type="scientific">Anguilla anguilla</name>
    <name type="common">European freshwater eel</name>
    <name type="synonym">Muraena anguilla</name>
    <dbReference type="NCBI Taxonomy" id="7936"/>
    <lineage>
        <taxon>Eukaryota</taxon>
        <taxon>Metazoa</taxon>
        <taxon>Chordata</taxon>
        <taxon>Craniata</taxon>
        <taxon>Vertebrata</taxon>
        <taxon>Euteleostomi</taxon>
        <taxon>Actinopterygii</taxon>
        <taxon>Neopterygii</taxon>
        <taxon>Teleostei</taxon>
        <taxon>Anguilliformes</taxon>
        <taxon>Anguillidae</taxon>
        <taxon>Anguilla</taxon>
    </lineage>
</organism>
<sequence>MYKHDSWNKHESYNFPDFKPWLKYSCKLCNISQNWFCYQ</sequence>